<dbReference type="EMBL" id="JBEPMM010000006">
    <property type="protein sequence ID" value="MET3692914.1"/>
    <property type="molecule type" value="Genomic_DNA"/>
</dbReference>
<sequence>MIALFVAAAAALNVSLVFLAANALTPKSGPLSTSGRFIASNENAPAAIRLAA</sequence>
<keyword evidence="3" id="KW-1185">Reference proteome</keyword>
<organism evidence="2 3">
    <name type="scientific">Methylobacterium goesingense</name>
    <dbReference type="NCBI Taxonomy" id="243690"/>
    <lineage>
        <taxon>Bacteria</taxon>
        <taxon>Pseudomonadati</taxon>
        <taxon>Pseudomonadota</taxon>
        <taxon>Alphaproteobacteria</taxon>
        <taxon>Hyphomicrobiales</taxon>
        <taxon>Methylobacteriaceae</taxon>
        <taxon>Methylobacterium</taxon>
    </lineage>
</organism>
<dbReference type="Proteomes" id="UP001549145">
    <property type="component" value="Unassembled WGS sequence"/>
</dbReference>
<dbReference type="RefSeq" id="WP_238282243.1">
    <property type="nucleotide sequence ID" value="NZ_BPQL01000159.1"/>
</dbReference>
<evidence type="ECO:0000256" key="1">
    <source>
        <dbReference type="SAM" id="SignalP"/>
    </source>
</evidence>
<proteinExistence type="predicted"/>
<keyword evidence="1" id="KW-0732">Signal</keyword>
<reference evidence="2 3" key="1">
    <citation type="submission" date="2024-06" db="EMBL/GenBank/DDBJ databases">
        <title>Genomic Encyclopedia of Type Strains, Phase IV (KMG-IV): sequencing the most valuable type-strain genomes for metagenomic binning, comparative biology and taxonomic classification.</title>
        <authorList>
            <person name="Goeker M."/>
        </authorList>
    </citation>
    <scope>NUCLEOTIDE SEQUENCE [LARGE SCALE GENOMIC DNA]</scope>
    <source>
        <strain evidence="2 3">DSM 21331</strain>
    </source>
</reference>
<accession>A0ABV2L512</accession>
<feature type="signal peptide" evidence="1">
    <location>
        <begin position="1"/>
        <end position="23"/>
    </location>
</feature>
<protein>
    <submittedName>
        <fullName evidence="2">Uncharacterized protein</fullName>
    </submittedName>
</protein>
<feature type="chain" id="PRO_5046436092" evidence="1">
    <location>
        <begin position="24"/>
        <end position="52"/>
    </location>
</feature>
<comment type="caution">
    <text evidence="2">The sequence shown here is derived from an EMBL/GenBank/DDBJ whole genome shotgun (WGS) entry which is preliminary data.</text>
</comment>
<name>A0ABV2L512_9HYPH</name>
<evidence type="ECO:0000313" key="2">
    <source>
        <dbReference type="EMBL" id="MET3692914.1"/>
    </source>
</evidence>
<evidence type="ECO:0000313" key="3">
    <source>
        <dbReference type="Proteomes" id="UP001549145"/>
    </source>
</evidence>
<gene>
    <name evidence="2" type="ORF">ABID43_002458</name>
</gene>